<dbReference type="Proteomes" id="UP000824028">
    <property type="component" value="Unassembled WGS sequence"/>
</dbReference>
<accession>A0A9D2J2B8</accession>
<dbReference type="InterPro" id="IPR000182">
    <property type="entry name" value="GNAT_dom"/>
</dbReference>
<reference evidence="2" key="2">
    <citation type="submission" date="2021-04" db="EMBL/GenBank/DDBJ databases">
        <authorList>
            <person name="Gilroy R."/>
        </authorList>
    </citation>
    <scope>NUCLEOTIDE SEQUENCE</scope>
    <source>
        <strain evidence="2">ChiHjej9B8-1298</strain>
    </source>
</reference>
<dbReference type="EC" id="2.3.1.-" evidence="2"/>
<dbReference type="SUPFAM" id="SSF55729">
    <property type="entry name" value="Acyl-CoA N-acyltransferases (Nat)"/>
    <property type="match status" value="1"/>
</dbReference>
<evidence type="ECO:0000313" key="2">
    <source>
        <dbReference type="EMBL" id="HIZ33159.1"/>
    </source>
</evidence>
<name>A0A9D2J2B8_9BACE</name>
<organism evidence="2 3">
    <name type="scientific">Candidatus Bacteroides merdigallinarum</name>
    <dbReference type="NCBI Taxonomy" id="2838473"/>
    <lineage>
        <taxon>Bacteria</taxon>
        <taxon>Pseudomonadati</taxon>
        <taxon>Bacteroidota</taxon>
        <taxon>Bacteroidia</taxon>
        <taxon>Bacteroidales</taxon>
        <taxon>Bacteroidaceae</taxon>
        <taxon>Bacteroides</taxon>
    </lineage>
</organism>
<dbReference type="CDD" id="cd04301">
    <property type="entry name" value="NAT_SF"/>
    <property type="match status" value="1"/>
</dbReference>
<dbReference type="InterPro" id="IPR016181">
    <property type="entry name" value="Acyl_CoA_acyltransferase"/>
</dbReference>
<protein>
    <submittedName>
        <fullName evidence="2">GNAT family N-acetyltransferase</fullName>
        <ecNumber evidence="2">2.3.1.-</ecNumber>
    </submittedName>
</protein>
<feature type="domain" description="N-acetyltransferase" evidence="1">
    <location>
        <begin position="5"/>
        <end position="151"/>
    </location>
</feature>
<proteinExistence type="predicted"/>
<dbReference type="EMBL" id="DXBX01000049">
    <property type="protein sequence ID" value="HIZ33159.1"/>
    <property type="molecule type" value="Genomic_DNA"/>
</dbReference>
<dbReference type="AlphaFoldDB" id="A0A9D2J2B8"/>
<gene>
    <name evidence="2" type="ORF">H9814_06395</name>
</gene>
<dbReference type="PROSITE" id="PS51186">
    <property type="entry name" value="GNAT"/>
    <property type="match status" value="1"/>
</dbReference>
<evidence type="ECO:0000313" key="3">
    <source>
        <dbReference type="Proteomes" id="UP000824028"/>
    </source>
</evidence>
<keyword evidence="2" id="KW-0012">Acyltransferase</keyword>
<evidence type="ECO:0000259" key="1">
    <source>
        <dbReference type="PROSITE" id="PS51186"/>
    </source>
</evidence>
<reference evidence="2" key="1">
    <citation type="journal article" date="2021" name="PeerJ">
        <title>Extensive microbial diversity within the chicken gut microbiome revealed by metagenomics and culture.</title>
        <authorList>
            <person name="Gilroy R."/>
            <person name="Ravi A."/>
            <person name="Getino M."/>
            <person name="Pursley I."/>
            <person name="Horton D.L."/>
            <person name="Alikhan N.F."/>
            <person name="Baker D."/>
            <person name="Gharbi K."/>
            <person name="Hall N."/>
            <person name="Watson M."/>
            <person name="Adriaenssens E.M."/>
            <person name="Foster-Nyarko E."/>
            <person name="Jarju S."/>
            <person name="Secka A."/>
            <person name="Antonio M."/>
            <person name="Oren A."/>
            <person name="Chaudhuri R.R."/>
            <person name="La Ragione R."/>
            <person name="Hildebrand F."/>
            <person name="Pallen M.J."/>
        </authorList>
    </citation>
    <scope>NUCLEOTIDE SEQUENCE</scope>
    <source>
        <strain evidence="2">ChiHjej9B8-1298</strain>
    </source>
</reference>
<sequence>MDGHIAIREYQPSDKEALLELIRLNTPNYFATEEEIGFSKYLDEEIELYYVLLADGKIVGCGGINFADGNTSGRISWDIIHPDYQGKSLGTRLLRFRMNKLASISGIRKITVRTSQLVYKFYEKQGFVLMETQKDYWTKGLDMYRMEYKAKR</sequence>
<dbReference type="Gene3D" id="3.40.630.30">
    <property type="match status" value="1"/>
</dbReference>
<dbReference type="Pfam" id="PF13508">
    <property type="entry name" value="Acetyltransf_7"/>
    <property type="match status" value="1"/>
</dbReference>
<keyword evidence="2" id="KW-0808">Transferase</keyword>
<dbReference type="GO" id="GO:0016747">
    <property type="term" value="F:acyltransferase activity, transferring groups other than amino-acyl groups"/>
    <property type="evidence" value="ECO:0007669"/>
    <property type="project" value="InterPro"/>
</dbReference>
<comment type="caution">
    <text evidence="2">The sequence shown here is derived from an EMBL/GenBank/DDBJ whole genome shotgun (WGS) entry which is preliminary data.</text>
</comment>